<dbReference type="Pfam" id="PF25043">
    <property type="entry name" value="DUF7788"/>
    <property type="match status" value="1"/>
</dbReference>
<protein>
    <recommendedName>
        <fullName evidence="5">DUF2828 domain-containing protein</fullName>
    </recommendedName>
</protein>
<evidence type="ECO:0000313" key="4">
    <source>
        <dbReference type="Proteomes" id="UP000489600"/>
    </source>
</evidence>
<dbReference type="AlphaFoldDB" id="A0A565C6B0"/>
<reference evidence="3" key="1">
    <citation type="submission" date="2019-07" db="EMBL/GenBank/DDBJ databases">
        <authorList>
            <person name="Dittberner H."/>
        </authorList>
    </citation>
    <scope>NUCLEOTIDE SEQUENCE [LARGE SCALE GENOMIC DNA]</scope>
</reference>
<dbReference type="Proteomes" id="UP000489600">
    <property type="component" value="Unassembled WGS sequence"/>
</dbReference>
<name>A0A565C6B0_9BRAS</name>
<dbReference type="PANTHER" id="PTHR31373">
    <property type="entry name" value="OS06G0652100 PROTEIN"/>
    <property type="match status" value="1"/>
</dbReference>
<evidence type="ECO:0008006" key="5">
    <source>
        <dbReference type="Google" id="ProtNLM"/>
    </source>
</evidence>
<organism evidence="3 4">
    <name type="scientific">Arabis nemorensis</name>
    <dbReference type="NCBI Taxonomy" id="586526"/>
    <lineage>
        <taxon>Eukaryota</taxon>
        <taxon>Viridiplantae</taxon>
        <taxon>Streptophyta</taxon>
        <taxon>Embryophyta</taxon>
        <taxon>Tracheophyta</taxon>
        <taxon>Spermatophyta</taxon>
        <taxon>Magnoliopsida</taxon>
        <taxon>eudicotyledons</taxon>
        <taxon>Gunneridae</taxon>
        <taxon>Pentapetalae</taxon>
        <taxon>rosids</taxon>
        <taxon>malvids</taxon>
        <taxon>Brassicales</taxon>
        <taxon>Brassicaceae</taxon>
        <taxon>Arabideae</taxon>
        <taxon>Arabis</taxon>
    </lineage>
</organism>
<comment type="caution">
    <text evidence="3">The sequence shown here is derived from an EMBL/GenBank/DDBJ whole genome shotgun (WGS) entry which is preliminary data.</text>
</comment>
<dbReference type="InterPro" id="IPR056690">
    <property type="entry name" value="DUF7788"/>
</dbReference>
<evidence type="ECO:0000259" key="2">
    <source>
        <dbReference type="Pfam" id="PF25043"/>
    </source>
</evidence>
<dbReference type="Pfam" id="PF11443">
    <property type="entry name" value="DUF2828"/>
    <property type="match status" value="1"/>
</dbReference>
<feature type="domain" description="DUF2828" evidence="1">
    <location>
        <begin position="1"/>
        <end position="76"/>
    </location>
</feature>
<dbReference type="PIRSF" id="PIRSF015417">
    <property type="entry name" value="T31B5_30_vWA"/>
    <property type="match status" value="1"/>
</dbReference>
<gene>
    <name evidence="3" type="ORF">ANE_LOCUS19599</name>
</gene>
<accession>A0A565C6B0</accession>
<dbReference type="OrthoDB" id="1149618at2759"/>
<keyword evidence="4" id="KW-1185">Reference proteome</keyword>
<dbReference type="InterPro" id="IPR058580">
    <property type="entry name" value="DUF2828"/>
</dbReference>
<feature type="domain" description="DUF7788" evidence="2">
    <location>
        <begin position="80"/>
        <end position="196"/>
    </location>
</feature>
<dbReference type="EMBL" id="CABITT030000006">
    <property type="protein sequence ID" value="VVB09155.1"/>
    <property type="molecule type" value="Genomic_DNA"/>
</dbReference>
<dbReference type="PANTHER" id="PTHR31373:SF17">
    <property type="entry name" value="OS06G0652100 PROTEIN"/>
    <property type="match status" value="1"/>
</dbReference>
<dbReference type="InterPro" id="IPR036465">
    <property type="entry name" value="vWFA_dom_sf"/>
</dbReference>
<sequence length="201" mass="23087">MGTSDWQSLPYDRVASVAMKTYKEIFSNHDEEREKTKIAAGALLPHWIIRDLEGRDGGQVAKLQWKRMVDDLKKKWSLTNCIAISDVSGSMAGEPLEVYVALGLLLSELSQEPWKRKMITFSNNPELHFFKGKDLRSKTSFVKRIAWGKNTDFQKVFDFILKVVVDGRLKQEDMIKRGFVFSDMEFDQTSCSLKEWLGNGL</sequence>
<proteinExistence type="predicted"/>
<evidence type="ECO:0000313" key="3">
    <source>
        <dbReference type="EMBL" id="VVB09155.1"/>
    </source>
</evidence>
<dbReference type="InterPro" id="IPR011205">
    <property type="entry name" value="UCP015417_vWA"/>
</dbReference>
<dbReference type="SUPFAM" id="SSF53300">
    <property type="entry name" value="vWA-like"/>
    <property type="match status" value="1"/>
</dbReference>
<evidence type="ECO:0000259" key="1">
    <source>
        <dbReference type="Pfam" id="PF11443"/>
    </source>
</evidence>